<keyword evidence="6 7" id="KW-0472">Membrane</keyword>
<dbReference type="InterPro" id="IPR036938">
    <property type="entry name" value="PAP2/HPO_sf"/>
</dbReference>
<feature type="transmembrane region" description="Helical" evidence="7">
    <location>
        <begin position="329"/>
        <end position="353"/>
    </location>
</feature>
<dbReference type="PANTHER" id="PTHR30353">
    <property type="entry name" value="INNER MEMBRANE PROTEIN DEDA-RELATED"/>
    <property type="match status" value="1"/>
</dbReference>
<feature type="transmembrane region" description="Helical" evidence="7">
    <location>
        <begin position="387"/>
        <end position="406"/>
    </location>
</feature>
<evidence type="ECO:0000256" key="2">
    <source>
        <dbReference type="ARBA" id="ARBA00010792"/>
    </source>
</evidence>
<dbReference type="KEGG" id="kak:Kalk_16195"/>
<evidence type="ECO:0000256" key="7">
    <source>
        <dbReference type="SAM" id="Phobius"/>
    </source>
</evidence>
<dbReference type="PANTHER" id="PTHR30353:SF15">
    <property type="entry name" value="INNER MEMBRANE PROTEIN YABI"/>
    <property type="match status" value="1"/>
</dbReference>
<feature type="transmembrane region" description="Helical" evidence="7">
    <location>
        <begin position="211"/>
        <end position="232"/>
    </location>
</feature>
<keyword evidence="3" id="KW-1003">Cell membrane</keyword>
<evidence type="ECO:0000313" key="10">
    <source>
        <dbReference type="Proteomes" id="UP000235116"/>
    </source>
</evidence>
<evidence type="ECO:0000259" key="8">
    <source>
        <dbReference type="SMART" id="SM00014"/>
    </source>
</evidence>
<dbReference type="SMART" id="SM00014">
    <property type="entry name" value="acidPPc"/>
    <property type="match status" value="1"/>
</dbReference>
<dbReference type="Gene3D" id="1.20.144.10">
    <property type="entry name" value="Phosphatidic acid phosphatase type 2/haloperoxidase"/>
    <property type="match status" value="1"/>
</dbReference>
<dbReference type="SUPFAM" id="SSF48317">
    <property type="entry name" value="Acid phosphatase/Vanadium-dependent haloperoxidase"/>
    <property type="match status" value="1"/>
</dbReference>
<dbReference type="Proteomes" id="UP000235116">
    <property type="component" value="Chromosome"/>
</dbReference>
<feature type="domain" description="Phosphatidic acid phosphatase type 2/haloperoxidase" evidence="8">
    <location>
        <begin position="289"/>
        <end position="402"/>
    </location>
</feature>
<keyword evidence="4 7" id="KW-0812">Transmembrane</keyword>
<dbReference type="Pfam" id="PF01569">
    <property type="entry name" value="PAP2"/>
    <property type="match status" value="1"/>
</dbReference>
<dbReference type="AlphaFoldDB" id="A0A2K9LQX8"/>
<evidence type="ECO:0000256" key="5">
    <source>
        <dbReference type="ARBA" id="ARBA00022989"/>
    </source>
</evidence>
<comment type="similarity">
    <text evidence="2">Belongs to the DedA family.</text>
</comment>
<name>A0A2K9LQX8_9GAMM</name>
<feature type="transmembrane region" description="Helical" evidence="7">
    <location>
        <begin position="292"/>
        <end position="309"/>
    </location>
</feature>
<keyword evidence="10" id="KW-1185">Reference proteome</keyword>
<sequence length="451" mass="49567">MEVAFESLTQWLSQHQEWILIAIAAMAFLESLAVVGIVVPGVALLFAAGTAAGSAEVEVIWVLLAAFCGAVAGDGISFLLGYRYHEVIRRVPPFKSHPEWIEKGEVFFRKYGLMGIVIGRFVGPIRPVMPLVAGLMQMKPTSFLGVNMLSAIAWAPFYLMPGYLIGASLEAENALSGRHMGFLIGMIFSGWLLAQALWWCHDHIRQRRNKLQLALITGCSCLGLFIMVSQVMQLDQLVDLNHRFSLWALSLRHHWLDGFFIGLTELGYRNAMTLWGVLVTIAILAQRNVYGATLWVGTILLGQTLLFGLKDGFAWPRPALVAMPPESYAFPSGHTTMNLVFFGALAILCLPGVPGKRQKAILSGLCILVATVAASRLYLTVHWPTDILGGLLLGGMILATLYCIVLKRPFRTIRPLPVIVATLIAWGVSLALWVIPRFQALSDSYLPVSLI</sequence>
<organism evidence="9 10">
    <name type="scientific">Ketobacter alkanivorans</name>
    <dbReference type="NCBI Taxonomy" id="1917421"/>
    <lineage>
        <taxon>Bacteria</taxon>
        <taxon>Pseudomonadati</taxon>
        <taxon>Pseudomonadota</taxon>
        <taxon>Gammaproteobacteria</taxon>
        <taxon>Pseudomonadales</taxon>
        <taxon>Ketobacteraceae</taxon>
        <taxon>Ketobacter</taxon>
    </lineage>
</organism>
<evidence type="ECO:0000313" key="9">
    <source>
        <dbReference type="EMBL" id="AUM13875.1"/>
    </source>
</evidence>
<dbReference type="InterPro" id="IPR032818">
    <property type="entry name" value="DedA-like"/>
</dbReference>
<dbReference type="GO" id="GO:0005886">
    <property type="term" value="C:plasma membrane"/>
    <property type="evidence" value="ECO:0007669"/>
    <property type="project" value="UniProtKB-SubCell"/>
</dbReference>
<dbReference type="InterPro" id="IPR000326">
    <property type="entry name" value="PAP2/HPO"/>
</dbReference>
<feature type="transmembrane region" description="Helical" evidence="7">
    <location>
        <begin position="360"/>
        <end position="381"/>
    </location>
</feature>
<feature type="transmembrane region" description="Helical" evidence="7">
    <location>
        <begin position="59"/>
        <end position="80"/>
    </location>
</feature>
<keyword evidence="5 7" id="KW-1133">Transmembrane helix</keyword>
<gene>
    <name evidence="9" type="ORF">Kalk_16195</name>
</gene>
<proteinExistence type="inferred from homology"/>
<protein>
    <recommendedName>
        <fullName evidence="8">Phosphatidic acid phosphatase type 2/haloperoxidase domain-containing protein</fullName>
    </recommendedName>
</protein>
<dbReference type="InterPro" id="IPR032816">
    <property type="entry name" value="VTT_dom"/>
</dbReference>
<feature type="transmembrane region" description="Helical" evidence="7">
    <location>
        <begin position="180"/>
        <end position="199"/>
    </location>
</feature>
<reference evidence="10" key="1">
    <citation type="submission" date="2017-08" db="EMBL/GenBank/DDBJ databases">
        <title>Direct submision.</title>
        <authorList>
            <person name="Kim S.-J."/>
            <person name="Rhee S.-K."/>
        </authorList>
    </citation>
    <scope>NUCLEOTIDE SEQUENCE [LARGE SCALE GENOMIC DNA]</scope>
    <source>
        <strain evidence="10">GI5</strain>
    </source>
</reference>
<comment type="subcellular location">
    <subcellularLocation>
        <location evidence="1">Cell membrane</location>
        <topology evidence="1">Multi-pass membrane protein</topology>
    </subcellularLocation>
</comment>
<evidence type="ECO:0000256" key="1">
    <source>
        <dbReference type="ARBA" id="ARBA00004651"/>
    </source>
</evidence>
<feature type="transmembrane region" description="Helical" evidence="7">
    <location>
        <begin position="418"/>
        <end position="435"/>
    </location>
</feature>
<dbReference type="Pfam" id="PF09335">
    <property type="entry name" value="VTT_dom"/>
    <property type="match status" value="1"/>
</dbReference>
<feature type="transmembrane region" description="Helical" evidence="7">
    <location>
        <begin position="143"/>
        <end position="160"/>
    </location>
</feature>
<accession>A0A2K9LQX8</accession>
<evidence type="ECO:0000256" key="6">
    <source>
        <dbReference type="ARBA" id="ARBA00023136"/>
    </source>
</evidence>
<dbReference type="EMBL" id="CP022684">
    <property type="protein sequence ID" value="AUM13875.1"/>
    <property type="molecule type" value="Genomic_DNA"/>
</dbReference>
<dbReference type="CDD" id="cd03392">
    <property type="entry name" value="PAP2_like_2"/>
    <property type="match status" value="1"/>
</dbReference>
<feature type="transmembrane region" description="Helical" evidence="7">
    <location>
        <begin position="18"/>
        <end position="47"/>
    </location>
</feature>
<evidence type="ECO:0000256" key="4">
    <source>
        <dbReference type="ARBA" id="ARBA00022692"/>
    </source>
</evidence>
<feature type="transmembrane region" description="Helical" evidence="7">
    <location>
        <begin position="266"/>
        <end position="285"/>
    </location>
</feature>
<evidence type="ECO:0000256" key="3">
    <source>
        <dbReference type="ARBA" id="ARBA00022475"/>
    </source>
</evidence>